<feature type="domain" description="Response regulatory" evidence="8">
    <location>
        <begin position="13"/>
        <end position="127"/>
    </location>
</feature>
<dbReference type="PRINTS" id="PR00038">
    <property type="entry name" value="HTHLUXR"/>
</dbReference>
<keyword evidence="4" id="KW-0238">DNA-binding</keyword>
<evidence type="ECO:0000259" key="8">
    <source>
        <dbReference type="PROSITE" id="PS50110"/>
    </source>
</evidence>
<dbReference type="InterPro" id="IPR011006">
    <property type="entry name" value="CheY-like_superfamily"/>
</dbReference>
<organism evidence="9">
    <name type="scientific">Schlesneria paludicola</name>
    <dbReference type="NCBI Taxonomy" id="360056"/>
    <lineage>
        <taxon>Bacteria</taxon>
        <taxon>Pseudomonadati</taxon>
        <taxon>Planctomycetota</taxon>
        <taxon>Planctomycetia</taxon>
        <taxon>Planctomycetales</taxon>
        <taxon>Planctomycetaceae</taxon>
        <taxon>Schlesneria</taxon>
    </lineage>
</organism>
<dbReference type="InterPro" id="IPR000792">
    <property type="entry name" value="Tscrpt_reg_LuxR_C"/>
</dbReference>
<evidence type="ECO:0000256" key="2">
    <source>
        <dbReference type="ARBA" id="ARBA00023012"/>
    </source>
</evidence>
<dbReference type="SUPFAM" id="SSF46894">
    <property type="entry name" value="C-terminal effector domain of the bipartite response regulators"/>
    <property type="match status" value="1"/>
</dbReference>
<dbReference type="CDD" id="cd17537">
    <property type="entry name" value="REC_FixJ"/>
    <property type="match status" value="1"/>
</dbReference>
<evidence type="ECO:0000259" key="7">
    <source>
        <dbReference type="PROSITE" id="PS50043"/>
    </source>
</evidence>
<sequence length="226" mass="25352">MTSVTVPAAREPTVYVVDDDPGVRKSLRWLMESVGLNVRCYSSGKEFLSDYQPNCVGCLVLDVRMPGMGGLELHERLRAQGARLPVIMITAYGDVPLAVRAMKGGAVHFFEKPVSDQLLLEQVREVLAEEARRHADTQDVRNVEQRFSRLTPREVEVLHKVVDGLSSKEIGRLLGVSYKTVEAHRAKIMSKMEAGSVPHLIRQYLSLEPHRRVFARENRRGPAPAE</sequence>
<keyword evidence="1 6" id="KW-0597">Phosphoprotein</keyword>
<evidence type="ECO:0000313" key="9">
    <source>
        <dbReference type="EMBL" id="HGT40268.1"/>
    </source>
</evidence>
<evidence type="ECO:0000256" key="1">
    <source>
        <dbReference type="ARBA" id="ARBA00022553"/>
    </source>
</evidence>
<reference evidence="9" key="1">
    <citation type="journal article" date="2020" name="mSystems">
        <title>Genome- and Community-Level Interaction Insights into Carbon Utilization and Element Cycling Functions of Hydrothermarchaeota in Hydrothermal Sediment.</title>
        <authorList>
            <person name="Zhou Z."/>
            <person name="Liu Y."/>
            <person name="Xu W."/>
            <person name="Pan J."/>
            <person name="Luo Z.H."/>
            <person name="Li M."/>
        </authorList>
    </citation>
    <scope>NUCLEOTIDE SEQUENCE [LARGE SCALE GENOMIC DNA]</scope>
    <source>
        <strain evidence="9">SpSt-508</strain>
    </source>
</reference>
<dbReference type="FunFam" id="3.40.50.2300:FF:000018">
    <property type="entry name" value="DNA-binding transcriptional regulator NtrC"/>
    <property type="match status" value="1"/>
</dbReference>
<accession>A0A7C4QSG8</accession>
<dbReference type="GO" id="GO:0006355">
    <property type="term" value="P:regulation of DNA-templated transcription"/>
    <property type="evidence" value="ECO:0007669"/>
    <property type="project" value="InterPro"/>
</dbReference>
<dbReference type="Pfam" id="PF00196">
    <property type="entry name" value="GerE"/>
    <property type="match status" value="1"/>
</dbReference>
<dbReference type="Gene3D" id="1.10.10.10">
    <property type="entry name" value="Winged helix-like DNA-binding domain superfamily/Winged helix DNA-binding domain"/>
    <property type="match status" value="1"/>
</dbReference>
<evidence type="ECO:0000256" key="6">
    <source>
        <dbReference type="PROSITE-ProRule" id="PRU00169"/>
    </source>
</evidence>
<dbReference type="InterPro" id="IPR016032">
    <property type="entry name" value="Sig_transdc_resp-reg_C-effctor"/>
</dbReference>
<dbReference type="PANTHER" id="PTHR44688:SF16">
    <property type="entry name" value="DNA-BINDING TRANSCRIPTIONAL ACTIVATOR DEVR_DOSR"/>
    <property type="match status" value="1"/>
</dbReference>
<dbReference type="CDD" id="cd06170">
    <property type="entry name" value="LuxR_C_like"/>
    <property type="match status" value="1"/>
</dbReference>
<dbReference type="InterPro" id="IPR001789">
    <property type="entry name" value="Sig_transdc_resp-reg_receiver"/>
</dbReference>
<dbReference type="Gene3D" id="3.40.50.2300">
    <property type="match status" value="1"/>
</dbReference>
<proteinExistence type="predicted"/>
<dbReference type="SMART" id="SM00421">
    <property type="entry name" value="HTH_LUXR"/>
    <property type="match status" value="1"/>
</dbReference>
<evidence type="ECO:0000256" key="4">
    <source>
        <dbReference type="ARBA" id="ARBA00023125"/>
    </source>
</evidence>
<dbReference type="Pfam" id="PF00072">
    <property type="entry name" value="Response_reg"/>
    <property type="match status" value="1"/>
</dbReference>
<keyword evidence="5" id="KW-0804">Transcription</keyword>
<keyword evidence="3" id="KW-0805">Transcription regulation</keyword>
<feature type="modified residue" description="4-aspartylphosphate" evidence="6">
    <location>
        <position position="62"/>
    </location>
</feature>
<dbReference type="GO" id="GO:0003677">
    <property type="term" value="F:DNA binding"/>
    <property type="evidence" value="ECO:0007669"/>
    <property type="project" value="UniProtKB-KW"/>
</dbReference>
<dbReference type="AlphaFoldDB" id="A0A7C4QSG8"/>
<dbReference type="PANTHER" id="PTHR44688">
    <property type="entry name" value="DNA-BINDING TRANSCRIPTIONAL ACTIVATOR DEVR_DOSR"/>
    <property type="match status" value="1"/>
</dbReference>
<dbReference type="PROSITE" id="PS50043">
    <property type="entry name" value="HTH_LUXR_2"/>
    <property type="match status" value="1"/>
</dbReference>
<dbReference type="PROSITE" id="PS50110">
    <property type="entry name" value="RESPONSE_REGULATORY"/>
    <property type="match status" value="1"/>
</dbReference>
<dbReference type="GO" id="GO:0000160">
    <property type="term" value="P:phosphorelay signal transduction system"/>
    <property type="evidence" value="ECO:0007669"/>
    <property type="project" value="UniProtKB-KW"/>
</dbReference>
<protein>
    <submittedName>
        <fullName evidence="9">Response regulator transcription factor</fullName>
    </submittedName>
</protein>
<dbReference type="SMART" id="SM00448">
    <property type="entry name" value="REC"/>
    <property type="match status" value="1"/>
</dbReference>
<keyword evidence="2" id="KW-0902">Two-component regulatory system</keyword>
<gene>
    <name evidence="9" type="ORF">ENS64_13550</name>
</gene>
<comment type="caution">
    <text evidence="9">The sequence shown here is derived from an EMBL/GenBank/DDBJ whole genome shotgun (WGS) entry which is preliminary data.</text>
</comment>
<evidence type="ECO:0000256" key="3">
    <source>
        <dbReference type="ARBA" id="ARBA00023015"/>
    </source>
</evidence>
<name>A0A7C4QSG8_9PLAN</name>
<evidence type="ECO:0000256" key="5">
    <source>
        <dbReference type="ARBA" id="ARBA00023163"/>
    </source>
</evidence>
<dbReference type="EMBL" id="DSVQ01000016">
    <property type="protein sequence ID" value="HGT40268.1"/>
    <property type="molecule type" value="Genomic_DNA"/>
</dbReference>
<dbReference type="SUPFAM" id="SSF52172">
    <property type="entry name" value="CheY-like"/>
    <property type="match status" value="1"/>
</dbReference>
<feature type="domain" description="HTH luxR-type" evidence="7">
    <location>
        <begin position="143"/>
        <end position="208"/>
    </location>
</feature>
<dbReference type="InterPro" id="IPR036388">
    <property type="entry name" value="WH-like_DNA-bd_sf"/>
</dbReference>